<organism evidence="3 4">
    <name type="scientific">Lactobacillus delbrueckii</name>
    <dbReference type="NCBI Taxonomy" id="1584"/>
    <lineage>
        <taxon>Bacteria</taxon>
        <taxon>Bacillati</taxon>
        <taxon>Bacillota</taxon>
        <taxon>Bacilli</taxon>
        <taxon>Lactobacillales</taxon>
        <taxon>Lactobacillaceae</taxon>
        <taxon>Lactobacillus</taxon>
    </lineage>
</organism>
<accession>A0A4Q7DVL0</accession>
<keyword evidence="2" id="KW-0732">Signal</keyword>
<evidence type="ECO:0000256" key="2">
    <source>
        <dbReference type="SAM" id="SignalP"/>
    </source>
</evidence>
<evidence type="ECO:0000313" key="4">
    <source>
        <dbReference type="Proteomes" id="UP000292818"/>
    </source>
</evidence>
<reference evidence="3 4" key="1">
    <citation type="submission" date="2019-01" db="EMBL/GenBank/DDBJ databases">
        <title>Colonization of the human gut by bovine bacteria present in Parmesan cheese.</title>
        <authorList>
            <person name="Lugli G.A."/>
            <person name="Milani C."/>
        </authorList>
    </citation>
    <scope>NUCLEOTIDE SEQUENCE [LARGE SCALE GENOMIC DNA]</scope>
    <source>
        <strain evidence="3 4">LDELB18P1</strain>
    </source>
</reference>
<feature type="region of interest" description="Disordered" evidence="1">
    <location>
        <begin position="27"/>
        <end position="48"/>
    </location>
</feature>
<feature type="chain" id="PRO_5039355937" description="Lipoprotein" evidence="2">
    <location>
        <begin position="22"/>
        <end position="357"/>
    </location>
</feature>
<name>A0A4Q7DVL0_9LACO</name>
<protein>
    <recommendedName>
        <fullName evidence="5">Lipoprotein</fullName>
    </recommendedName>
</protein>
<sequence>MRIKKWAVMALFCGIFLTGCSKQTASKEASNSSNKSSQSSKSSVKKTSKASSSSAKAVKLDAAKLTPQESGSLITLYCSDRFGGEWSNLLQAGQNGSLTITLHKTSDYEFKQPGSGYAYEAAASGQTGTTYYTLSGSTFYFYQGVKVAGSGSFLGQATKQEMADYIVKKGQLAEFKQLAKKVEIVDKSGQTQRLSEGRSGYFTIPAEMQGTWYSASNYDGETTHSKYVFGQSTIFIQDDKHNRKGHTTTLYTRAANYKAPDYPSEEQIKKAEGWGLPKIVQYKGINYLNVMGWYQGAGDGEYFAVHTENIDGNDVQVLICAGGAGIWVDGIAYRSQAMAEKMQDHQFDDLNYSDSDN</sequence>
<dbReference type="EMBL" id="SETJ01000032">
    <property type="protein sequence ID" value="RZM16639.1"/>
    <property type="molecule type" value="Genomic_DNA"/>
</dbReference>
<proteinExistence type="predicted"/>
<feature type="signal peptide" evidence="2">
    <location>
        <begin position="1"/>
        <end position="21"/>
    </location>
</feature>
<evidence type="ECO:0000256" key="1">
    <source>
        <dbReference type="SAM" id="MobiDB-lite"/>
    </source>
</evidence>
<comment type="caution">
    <text evidence="3">The sequence shown here is derived from an EMBL/GenBank/DDBJ whole genome shotgun (WGS) entry which is preliminary data.</text>
</comment>
<dbReference type="Proteomes" id="UP000292818">
    <property type="component" value="Unassembled WGS sequence"/>
</dbReference>
<evidence type="ECO:0008006" key="5">
    <source>
        <dbReference type="Google" id="ProtNLM"/>
    </source>
</evidence>
<dbReference type="AlphaFoldDB" id="A0A4Q7DVL0"/>
<gene>
    <name evidence="3" type="ORF">LDELB18P1_0872</name>
</gene>
<dbReference type="PROSITE" id="PS51257">
    <property type="entry name" value="PROKAR_LIPOPROTEIN"/>
    <property type="match status" value="1"/>
</dbReference>
<dbReference type="RefSeq" id="WP_130137430.1">
    <property type="nucleotide sequence ID" value="NZ_SETJ01000032.1"/>
</dbReference>
<feature type="compositionally biased region" description="Low complexity" evidence="1">
    <location>
        <begin position="27"/>
        <end position="42"/>
    </location>
</feature>
<evidence type="ECO:0000313" key="3">
    <source>
        <dbReference type="EMBL" id="RZM16639.1"/>
    </source>
</evidence>